<organism evidence="6 7">
    <name type="scientific">Pseudonocardia charpentierae</name>
    <dbReference type="NCBI Taxonomy" id="3075545"/>
    <lineage>
        <taxon>Bacteria</taxon>
        <taxon>Bacillati</taxon>
        <taxon>Actinomycetota</taxon>
        <taxon>Actinomycetes</taxon>
        <taxon>Pseudonocardiales</taxon>
        <taxon>Pseudonocardiaceae</taxon>
        <taxon>Pseudonocardia</taxon>
    </lineage>
</organism>
<protein>
    <recommendedName>
        <fullName evidence="5">Putative glutamate--cysteine ligase 2</fullName>
        <ecNumber evidence="5">6.3.2.2</ecNumber>
    </recommendedName>
    <alternativeName>
        <fullName evidence="5">Gamma-glutamylcysteine synthetase 2</fullName>
        <shortName evidence="5">GCS 2</shortName>
        <shortName evidence="5">Gamma-GCS 2</shortName>
    </alternativeName>
</protein>
<evidence type="ECO:0000256" key="2">
    <source>
        <dbReference type="ARBA" id="ARBA00022741"/>
    </source>
</evidence>
<dbReference type="PANTHER" id="PTHR36510">
    <property type="entry name" value="GLUTAMATE--CYSTEINE LIGASE 2-RELATED"/>
    <property type="match status" value="1"/>
</dbReference>
<gene>
    <name evidence="6" type="ORF">RM445_08765</name>
</gene>
<dbReference type="PANTHER" id="PTHR36510:SF1">
    <property type="entry name" value="GLUTAMATE--CYSTEINE LIGASE 2-RELATED"/>
    <property type="match status" value="1"/>
</dbReference>
<comment type="caution">
    <text evidence="6">The sequence shown here is derived from an EMBL/GenBank/DDBJ whole genome shotgun (WGS) entry which is preliminary data.</text>
</comment>
<dbReference type="NCBIfam" id="NF010041">
    <property type="entry name" value="PRK13517.1-1"/>
    <property type="match status" value="1"/>
</dbReference>
<accession>A0ABU2N6P0</accession>
<dbReference type="SUPFAM" id="SSF55931">
    <property type="entry name" value="Glutamine synthetase/guanido kinase"/>
    <property type="match status" value="1"/>
</dbReference>
<proteinExistence type="inferred from homology"/>
<sequence>MTRTVGVEEEYLLVDPDTGHPRAVSHVALAADPAAESTIGLTGELQREQVESATRPCTTLAEVDRELRRARSVAARAAAAAGSRLAALGTSPLAVEPTLSSSERYREMGRRFGLTVSEELTCGCHVHVAVDSDEEGVGALDRIRPWLASLLALTANSPFWQGADSGYASYRTQVWQRWPSAGPYAPFGSPAVYHDTVQAMIDTETLLDRGMIYFDARLSVQHPTLEVRVGDVCLDVDDAVLLAALVRALVETAAQAWRTGAPADPVRLELLRLAAWRAARSGVDDTLLDPCTWRPAPAADVLGRLVTHVTPALEDAGDLDEVRERLTAVLRRGTGARAQRGAADPQEAVALAVRRTSGDAG</sequence>
<dbReference type="NCBIfam" id="TIGR02050">
    <property type="entry name" value="gshA_cyan_rel"/>
    <property type="match status" value="1"/>
</dbReference>
<evidence type="ECO:0000313" key="7">
    <source>
        <dbReference type="Proteomes" id="UP001183202"/>
    </source>
</evidence>
<dbReference type="EMBL" id="JAVREJ010000004">
    <property type="protein sequence ID" value="MDT0349612.1"/>
    <property type="molecule type" value="Genomic_DNA"/>
</dbReference>
<dbReference type="RefSeq" id="WP_311555630.1">
    <property type="nucleotide sequence ID" value="NZ_JAVREJ010000004.1"/>
</dbReference>
<evidence type="ECO:0000256" key="4">
    <source>
        <dbReference type="ARBA" id="ARBA00048819"/>
    </source>
</evidence>
<dbReference type="Gene3D" id="3.30.590.20">
    <property type="match status" value="1"/>
</dbReference>
<comment type="function">
    <text evidence="5">ATP-dependent carboxylate-amine ligase which exhibits weak glutamate--cysteine ligase activity.</text>
</comment>
<dbReference type="InterPro" id="IPR014746">
    <property type="entry name" value="Gln_synth/guanido_kin_cat_dom"/>
</dbReference>
<dbReference type="Proteomes" id="UP001183202">
    <property type="component" value="Unassembled WGS sequence"/>
</dbReference>
<comment type="similarity">
    <text evidence="5">Belongs to the glutamate--cysteine ligase type 2 family. YbdK subfamily.</text>
</comment>
<comment type="catalytic activity">
    <reaction evidence="4 5">
        <text>L-cysteine + L-glutamate + ATP = gamma-L-glutamyl-L-cysteine + ADP + phosphate + H(+)</text>
        <dbReference type="Rhea" id="RHEA:13285"/>
        <dbReference type="ChEBI" id="CHEBI:15378"/>
        <dbReference type="ChEBI" id="CHEBI:29985"/>
        <dbReference type="ChEBI" id="CHEBI:30616"/>
        <dbReference type="ChEBI" id="CHEBI:35235"/>
        <dbReference type="ChEBI" id="CHEBI:43474"/>
        <dbReference type="ChEBI" id="CHEBI:58173"/>
        <dbReference type="ChEBI" id="CHEBI:456216"/>
        <dbReference type="EC" id="6.3.2.2"/>
    </reaction>
</comment>
<dbReference type="GO" id="GO:0004357">
    <property type="term" value="F:glutamate-cysteine ligase activity"/>
    <property type="evidence" value="ECO:0007669"/>
    <property type="project" value="UniProtKB-EC"/>
</dbReference>
<evidence type="ECO:0000256" key="5">
    <source>
        <dbReference type="HAMAP-Rule" id="MF_01609"/>
    </source>
</evidence>
<keyword evidence="3 5" id="KW-0067">ATP-binding</keyword>
<evidence type="ECO:0000313" key="6">
    <source>
        <dbReference type="EMBL" id="MDT0349612.1"/>
    </source>
</evidence>
<keyword evidence="7" id="KW-1185">Reference proteome</keyword>
<dbReference type="HAMAP" id="MF_01609">
    <property type="entry name" value="Glu_cys_ligase_2"/>
    <property type="match status" value="1"/>
</dbReference>
<dbReference type="EC" id="6.3.2.2" evidence="5"/>
<dbReference type="Pfam" id="PF04107">
    <property type="entry name" value="GCS2"/>
    <property type="match status" value="1"/>
</dbReference>
<reference evidence="7" key="1">
    <citation type="submission" date="2023-07" db="EMBL/GenBank/DDBJ databases">
        <title>30 novel species of actinomycetes from the DSMZ collection.</title>
        <authorList>
            <person name="Nouioui I."/>
        </authorList>
    </citation>
    <scope>NUCLEOTIDE SEQUENCE [LARGE SCALE GENOMIC DNA]</scope>
    <source>
        <strain evidence="7">DSM 45834</strain>
    </source>
</reference>
<evidence type="ECO:0000256" key="3">
    <source>
        <dbReference type="ARBA" id="ARBA00022840"/>
    </source>
</evidence>
<keyword evidence="2 5" id="KW-0547">Nucleotide-binding</keyword>
<dbReference type="InterPro" id="IPR011793">
    <property type="entry name" value="YbdK"/>
</dbReference>
<evidence type="ECO:0000256" key="1">
    <source>
        <dbReference type="ARBA" id="ARBA00022598"/>
    </source>
</evidence>
<dbReference type="InterPro" id="IPR050141">
    <property type="entry name" value="GCL_type2/YbdK_subfam"/>
</dbReference>
<keyword evidence="1 5" id="KW-0436">Ligase</keyword>
<name>A0ABU2N6P0_9PSEU</name>
<dbReference type="InterPro" id="IPR006336">
    <property type="entry name" value="GCS2"/>
</dbReference>